<comment type="catalytic activity">
    <reaction evidence="7 8">
        <text>9-ribosyl-trans-zeatin 5'-phosphate + H2O = trans-zeatin + D-ribose 5-phosphate</text>
        <dbReference type="Rhea" id="RHEA:48564"/>
        <dbReference type="ChEBI" id="CHEBI:15377"/>
        <dbReference type="ChEBI" id="CHEBI:16522"/>
        <dbReference type="ChEBI" id="CHEBI:78346"/>
        <dbReference type="ChEBI" id="CHEBI:87947"/>
        <dbReference type="EC" id="3.2.2.n1"/>
    </reaction>
</comment>
<dbReference type="EMBL" id="CM007649">
    <property type="protein sequence ID" value="ONM38833.1"/>
    <property type="molecule type" value="Genomic_DNA"/>
</dbReference>
<evidence type="ECO:0000256" key="3">
    <source>
        <dbReference type="ARBA" id="ARBA00022712"/>
    </source>
</evidence>
<comment type="function">
    <text evidence="5 8">Cytokinin-activating enzyme working in the direct activation pathway. Phosphoribohydrolase that converts inactive cytokinin nucleotides to the biologically active free-base forms.</text>
</comment>
<comment type="catalytic activity">
    <reaction evidence="6 8">
        <text>N(6)-(dimethylallyl)adenosine 5'-phosphate + H2O = N(6)-dimethylallyladenine + D-ribose 5-phosphate</text>
        <dbReference type="Rhea" id="RHEA:48560"/>
        <dbReference type="ChEBI" id="CHEBI:15377"/>
        <dbReference type="ChEBI" id="CHEBI:17660"/>
        <dbReference type="ChEBI" id="CHEBI:57526"/>
        <dbReference type="ChEBI" id="CHEBI:78346"/>
        <dbReference type="EC" id="3.2.2.n1"/>
    </reaction>
</comment>
<dbReference type="FunFam" id="3.40.50.450:FF:000013">
    <property type="entry name" value="Cytokinin riboside 5'-monophosphate phosphoribohydrolase LOG8"/>
    <property type="match status" value="1"/>
</dbReference>
<dbReference type="SMR" id="A0A1D6NEC0"/>
<dbReference type="Gene3D" id="3.40.50.450">
    <property type="match status" value="1"/>
</dbReference>
<dbReference type="Pfam" id="PF03641">
    <property type="entry name" value="Lysine_decarbox"/>
    <property type="match status" value="1"/>
</dbReference>
<dbReference type="GO" id="GO:0009691">
    <property type="term" value="P:cytokinin biosynthetic process"/>
    <property type="evidence" value="ECO:0007669"/>
    <property type="project" value="UniProtKB-UniRule"/>
</dbReference>
<reference evidence="9" key="1">
    <citation type="submission" date="2015-12" db="EMBL/GenBank/DDBJ databases">
        <title>Update maize B73 reference genome by single molecule sequencing technologies.</title>
        <authorList>
            <consortium name="Maize Genome Sequencing Project"/>
            <person name="Ware D."/>
        </authorList>
    </citation>
    <scope>NUCLEOTIDE SEQUENCE [LARGE SCALE GENOMIC DNA]</scope>
    <source>
        <tissue evidence="9">Seedling</tissue>
    </source>
</reference>
<dbReference type="PANTHER" id="PTHR31223:SF11">
    <property type="entry name" value="CYTOKININ RIBOSIDE 5'-MONOPHOSPHATE PHOSPHORIBOHYDROLASE LOG8-RELATED"/>
    <property type="match status" value="1"/>
</dbReference>
<dbReference type="InterPro" id="IPR031100">
    <property type="entry name" value="LOG_fam"/>
</dbReference>
<organism evidence="9">
    <name type="scientific">Zea mays</name>
    <name type="common">Maize</name>
    <dbReference type="NCBI Taxonomy" id="4577"/>
    <lineage>
        <taxon>Eukaryota</taxon>
        <taxon>Viridiplantae</taxon>
        <taxon>Streptophyta</taxon>
        <taxon>Embryophyta</taxon>
        <taxon>Tracheophyta</taxon>
        <taxon>Spermatophyta</taxon>
        <taxon>Magnoliopsida</taxon>
        <taxon>Liliopsida</taxon>
        <taxon>Poales</taxon>
        <taxon>Poaceae</taxon>
        <taxon>PACMAD clade</taxon>
        <taxon>Panicoideae</taxon>
        <taxon>Andropogonodae</taxon>
        <taxon>Andropogoneae</taxon>
        <taxon>Tripsacinae</taxon>
        <taxon>Zea</taxon>
    </lineage>
</organism>
<keyword evidence="4 8" id="KW-0378">Hydrolase</keyword>
<gene>
    <name evidence="9" type="ORF">ZEAMMB73_Zm00001d043692</name>
</gene>
<dbReference type="SUPFAM" id="SSF102405">
    <property type="entry name" value="MCP/YpsA-like"/>
    <property type="match status" value="1"/>
</dbReference>
<dbReference type="STRING" id="4577.A0A1D6NEC0"/>
<sequence>MGDSAAGAPEPSRFGRICVFCGSNPGNRAVYGDAALDLGKELVAKGIDLVYGGGSVGLMGLIAQTVLGGGCSVLGVIPRALMPLEVCIKIINCPFLLFSSLCVPLISGASVGEVKVVSDMHERKAEMARQADAFIALPGGYGTMEELLEMITWSQLGIHDKPVGLLNVDGYYDPLLMLFDRGATEGFIKLDCRDIIVSAPTAHELLKKMEHYTRSHQEVAPRTSWEMSELGYGKASES</sequence>
<dbReference type="InterPro" id="IPR005269">
    <property type="entry name" value="LOG"/>
</dbReference>
<dbReference type="OMA" id="HQKPIGL"/>
<dbReference type="EC" id="3.2.2.n1" evidence="2 8"/>
<evidence type="ECO:0000256" key="5">
    <source>
        <dbReference type="ARBA" id="ARBA00024884"/>
    </source>
</evidence>
<dbReference type="NCBIfam" id="TIGR00730">
    <property type="entry name" value="Rossman fold protein, TIGR00730 family"/>
    <property type="match status" value="1"/>
</dbReference>
<evidence type="ECO:0000256" key="1">
    <source>
        <dbReference type="ARBA" id="ARBA00006763"/>
    </source>
</evidence>
<dbReference type="IntAct" id="A0A1D6NEC0">
    <property type="interactions" value="1"/>
</dbReference>
<proteinExistence type="inferred from homology"/>
<evidence type="ECO:0000313" key="9">
    <source>
        <dbReference type="EMBL" id="ONM38833.1"/>
    </source>
</evidence>
<dbReference type="FunCoup" id="A0A1D6NEC0">
    <property type="interactions" value="52"/>
</dbReference>
<evidence type="ECO:0000256" key="8">
    <source>
        <dbReference type="RuleBase" id="RU363015"/>
    </source>
</evidence>
<dbReference type="ExpressionAtlas" id="A0A1D6NEC0">
    <property type="expression patterns" value="baseline and differential"/>
</dbReference>
<name>A0A1D6NEC0_MAIZE</name>
<keyword evidence="3 8" id="KW-0203">Cytokinin biosynthesis</keyword>
<dbReference type="AlphaFoldDB" id="A0A1D6NEC0"/>
<dbReference type="InParanoid" id="A0A1D6NEC0"/>
<accession>A0A1D6NEC0</accession>
<comment type="similarity">
    <text evidence="1 8">Belongs to the LOG family.</text>
</comment>
<evidence type="ECO:0000256" key="4">
    <source>
        <dbReference type="ARBA" id="ARBA00022801"/>
    </source>
</evidence>
<evidence type="ECO:0000256" key="7">
    <source>
        <dbReference type="ARBA" id="ARBA00049153"/>
    </source>
</evidence>
<protein>
    <recommendedName>
        <fullName evidence="2 8">Cytokinin riboside 5'-monophosphate phosphoribohydrolase</fullName>
        <ecNumber evidence="2 8">3.2.2.n1</ecNumber>
    </recommendedName>
</protein>
<evidence type="ECO:0000256" key="6">
    <source>
        <dbReference type="ARBA" id="ARBA00047718"/>
    </source>
</evidence>
<dbReference type="GO" id="GO:0016787">
    <property type="term" value="F:hydrolase activity"/>
    <property type="evidence" value="ECO:0007669"/>
    <property type="project" value="UniProtKB-KW"/>
</dbReference>
<evidence type="ECO:0000256" key="2">
    <source>
        <dbReference type="ARBA" id="ARBA00012205"/>
    </source>
</evidence>
<dbReference type="PANTHER" id="PTHR31223">
    <property type="entry name" value="LOG FAMILY PROTEIN YJL055W"/>
    <property type="match status" value="1"/>
</dbReference>